<dbReference type="InterPro" id="IPR003594">
    <property type="entry name" value="HATPase_dom"/>
</dbReference>
<evidence type="ECO:0000256" key="7">
    <source>
        <dbReference type="ARBA" id="ARBA00022989"/>
    </source>
</evidence>
<sequence length="472" mass="53075">MVGSLMTIYTLQQQIKPSMRQVVEETLADNAKLVANLVAPEVASGHVETPTFRQRIAALLANQPTTNIWGISKKPQVQQLYITNQMGKVIYDSRGIATGQDYSRWNDVYLTLHGKYGVRSTRLNPKDDNTSVMYVAAPIFYQQQLIGVVTLIKPSHSVAPFISHSKKLMLLQGLGVVILSILLSAGVAWWIRASVYQVRQQALALGQSKTAKPPHFIFAKELNELSQAISDMHQQLENRAYVETYVHTLTHELKSPLTAIMASAELLEDPLEEADRLRFSENIRQQTHKLQSLVDRLLLLAKLENTRDLIKPQSVNVNERLALYVQNHDAQIQQHQLQIVQKIPADFHIHADLFWFDQLLSNLLDNAIGHTPDGHSILIEGFQTNQKNSLHITNQGENIADYALQKVFDRYFSVASTTSHARKMKGTGIGLTLVYEIMQQHQGHVSIENVVNGVKWHTHKMTTEPSSPVAAV</sequence>
<keyword evidence="8" id="KW-0472">Membrane</keyword>
<dbReference type="InterPro" id="IPR036890">
    <property type="entry name" value="HATPase_C_sf"/>
</dbReference>
<keyword evidence="3" id="KW-0597">Phosphoprotein</keyword>
<dbReference type="SMART" id="SM00387">
    <property type="entry name" value="HATPase_c"/>
    <property type="match status" value="1"/>
</dbReference>
<dbReference type="InterPro" id="IPR005467">
    <property type="entry name" value="His_kinase_dom"/>
</dbReference>
<dbReference type="Proteomes" id="UP000663887">
    <property type="component" value="Unassembled WGS sequence"/>
</dbReference>
<dbReference type="SUPFAM" id="SSF55874">
    <property type="entry name" value="ATPase domain of HSP90 chaperone/DNA topoisomerase II/histidine kinase"/>
    <property type="match status" value="1"/>
</dbReference>
<feature type="domain" description="Histidine kinase" evidence="9">
    <location>
        <begin position="248"/>
        <end position="449"/>
    </location>
</feature>
<evidence type="ECO:0000256" key="6">
    <source>
        <dbReference type="ARBA" id="ARBA00022777"/>
    </source>
</evidence>
<dbReference type="EMBL" id="CAJNRG010007218">
    <property type="protein sequence ID" value="CAF2092334.1"/>
    <property type="molecule type" value="Genomic_DNA"/>
</dbReference>
<dbReference type="GO" id="GO:0000155">
    <property type="term" value="F:phosphorelay sensor kinase activity"/>
    <property type="evidence" value="ECO:0007669"/>
    <property type="project" value="InterPro"/>
</dbReference>
<dbReference type="EC" id="2.7.13.3" evidence="2"/>
<dbReference type="Gene3D" id="3.30.450.20">
    <property type="entry name" value="PAS domain"/>
    <property type="match status" value="1"/>
</dbReference>
<reference evidence="10" key="1">
    <citation type="submission" date="2021-02" db="EMBL/GenBank/DDBJ databases">
        <authorList>
            <person name="Nowell W R."/>
        </authorList>
    </citation>
    <scope>NUCLEOTIDE SEQUENCE</scope>
</reference>
<gene>
    <name evidence="10" type="ORF">XDN619_LOCUS16883</name>
</gene>
<keyword evidence="4" id="KW-0808">Transferase</keyword>
<dbReference type="SUPFAM" id="SSF103190">
    <property type="entry name" value="Sensory domain-like"/>
    <property type="match status" value="1"/>
</dbReference>
<evidence type="ECO:0000256" key="1">
    <source>
        <dbReference type="ARBA" id="ARBA00000085"/>
    </source>
</evidence>
<evidence type="ECO:0000256" key="5">
    <source>
        <dbReference type="ARBA" id="ARBA00022692"/>
    </source>
</evidence>
<evidence type="ECO:0000256" key="2">
    <source>
        <dbReference type="ARBA" id="ARBA00012438"/>
    </source>
</evidence>
<dbReference type="Gene3D" id="1.10.287.130">
    <property type="match status" value="1"/>
</dbReference>
<dbReference type="InterPro" id="IPR050428">
    <property type="entry name" value="TCS_sensor_his_kinase"/>
</dbReference>
<evidence type="ECO:0000256" key="8">
    <source>
        <dbReference type="SAM" id="Phobius"/>
    </source>
</evidence>
<keyword evidence="5 8" id="KW-0812">Transmembrane</keyword>
<dbReference type="PANTHER" id="PTHR45436">
    <property type="entry name" value="SENSOR HISTIDINE KINASE YKOH"/>
    <property type="match status" value="1"/>
</dbReference>
<keyword evidence="6" id="KW-0418">Kinase</keyword>
<dbReference type="InterPro" id="IPR003661">
    <property type="entry name" value="HisK_dim/P_dom"/>
</dbReference>
<feature type="transmembrane region" description="Helical" evidence="8">
    <location>
        <begin position="168"/>
        <end position="191"/>
    </location>
</feature>
<evidence type="ECO:0000259" key="9">
    <source>
        <dbReference type="PROSITE" id="PS50109"/>
    </source>
</evidence>
<comment type="catalytic activity">
    <reaction evidence="1">
        <text>ATP + protein L-histidine = ADP + protein N-phospho-L-histidine.</text>
        <dbReference type="EC" id="2.7.13.3"/>
    </reaction>
</comment>
<evidence type="ECO:0000313" key="11">
    <source>
        <dbReference type="Proteomes" id="UP000663887"/>
    </source>
</evidence>
<dbReference type="NCBIfam" id="NF008312">
    <property type="entry name" value="PRK11100.1"/>
    <property type="match status" value="1"/>
</dbReference>
<dbReference type="SUPFAM" id="SSF47384">
    <property type="entry name" value="Homodimeric domain of signal transducing histidine kinase"/>
    <property type="match status" value="1"/>
</dbReference>
<name>A0A816T8P8_9BILA</name>
<evidence type="ECO:0000313" key="10">
    <source>
        <dbReference type="EMBL" id="CAF2092334.1"/>
    </source>
</evidence>
<dbReference type="InterPro" id="IPR036097">
    <property type="entry name" value="HisK_dim/P_sf"/>
</dbReference>
<dbReference type="PANTHER" id="PTHR45436:SF10">
    <property type="entry name" value="HISTIDINE KINASE"/>
    <property type="match status" value="1"/>
</dbReference>
<dbReference type="SMART" id="SM00388">
    <property type="entry name" value="HisKA"/>
    <property type="match status" value="1"/>
</dbReference>
<dbReference type="Pfam" id="PF02518">
    <property type="entry name" value="HATPase_c"/>
    <property type="match status" value="1"/>
</dbReference>
<evidence type="ECO:0000256" key="3">
    <source>
        <dbReference type="ARBA" id="ARBA00022553"/>
    </source>
</evidence>
<protein>
    <recommendedName>
        <fullName evidence="2">histidine kinase</fullName>
        <ecNumber evidence="2">2.7.13.3</ecNumber>
    </recommendedName>
</protein>
<dbReference type="CDD" id="cd18773">
    <property type="entry name" value="PDC1_HK_sensor"/>
    <property type="match status" value="1"/>
</dbReference>
<dbReference type="Pfam" id="PF00512">
    <property type="entry name" value="HisKA"/>
    <property type="match status" value="1"/>
</dbReference>
<comment type="caution">
    <text evidence="10">The sequence shown here is derived from an EMBL/GenBank/DDBJ whole genome shotgun (WGS) entry which is preliminary data.</text>
</comment>
<dbReference type="PROSITE" id="PS50109">
    <property type="entry name" value="HIS_KIN"/>
    <property type="match status" value="1"/>
</dbReference>
<dbReference type="Gene3D" id="3.30.565.10">
    <property type="entry name" value="Histidine kinase-like ATPase, C-terminal domain"/>
    <property type="match status" value="1"/>
</dbReference>
<dbReference type="InterPro" id="IPR029151">
    <property type="entry name" value="Sensor-like_sf"/>
</dbReference>
<dbReference type="CDD" id="cd00082">
    <property type="entry name" value="HisKA"/>
    <property type="match status" value="1"/>
</dbReference>
<dbReference type="AlphaFoldDB" id="A0A816T8P8"/>
<accession>A0A816T8P8</accession>
<evidence type="ECO:0000256" key="4">
    <source>
        <dbReference type="ARBA" id="ARBA00022679"/>
    </source>
</evidence>
<organism evidence="10 11">
    <name type="scientific">Rotaria magnacalcarata</name>
    <dbReference type="NCBI Taxonomy" id="392030"/>
    <lineage>
        <taxon>Eukaryota</taxon>
        <taxon>Metazoa</taxon>
        <taxon>Spiralia</taxon>
        <taxon>Gnathifera</taxon>
        <taxon>Rotifera</taxon>
        <taxon>Eurotatoria</taxon>
        <taxon>Bdelloidea</taxon>
        <taxon>Philodinida</taxon>
        <taxon>Philodinidae</taxon>
        <taxon>Rotaria</taxon>
    </lineage>
</organism>
<proteinExistence type="predicted"/>
<keyword evidence="7 8" id="KW-1133">Transmembrane helix</keyword>